<dbReference type="VEuPathDB" id="FungiDB:P170DRAFT_465800"/>
<dbReference type="Proteomes" id="UP000234275">
    <property type="component" value="Unassembled WGS sequence"/>
</dbReference>
<dbReference type="GeneID" id="36560053"/>
<dbReference type="InterPro" id="IPR008949">
    <property type="entry name" value="Isoprenoid_synthase_dom_sf"/>
</dbReference>
<dbReference type="RefSeq" id="XP_024703743.1">
    <property type="nucleotide sequence ID" value="XM_024852355.1"/>
</dbReference>
<protein>
    <submittedName>
        <fullName evidence="3">Terpenoid synthase</fullName>
    </submittedName>
</protein>
<keyword evidence="2" id="KW-0456">Lyase</keyword>
<accession>A0A2I2G6E0</accession>
<proteinExistence type="inferred from homology"/>
<dbReference type="Pfam" id="PF06330">
    <property type="entry name" value="TRI5"/>
    <property type="match status" value="1"/>
</dbReference>
<evidence type="ECO:0000256" key="1">
    <source>
        <dbReference type="ARBA" id="ARBA00007946"/>
    </source>
</evidence>
<dbReference type="GO" id="GO:0016838">
    <property type="term" value="F:carbon-oxygen lyase activity, acting on phosphates"/>
    <property type="evidence" value="ECO:0007669"/>
    <property type="project" value="InterPro"/>
</dbReference>
<evidence type="ECO:0000313" key="3">
    <source>
        <dbReference type="EMBL" id="PLB48441.1"/>
    </source>
</evidence>
<evidence type="ECO:0000313" key="4">
    <source>
        <dbReference type="Proteomes" id="UP000234275"/>
    </source>
</evidence>
<organism evidence="3 4">
    <name type="scientific">Aspergillus steynii IBT 23096</name>
    <dbReference type="NCBI Taxonomy" id="1392250"/>
    <lineage>
        <taxon>Eukaryota</taxon>
        <taxon>Fungi</taxon>
        <taxon>Dikarya</taxon>
        <taxon>Ascomycota</taxon>
        <taxon>Pezizomycotina</taxon>
        <taxon>Eurotiomycetes</taxon>
        <taxon>Eurotiomycetidae</taxon>
        <taxon>Eurotiales</taxon>
        <taxon>Aspergillaceae</taxon>
        <taxon>Aspergillus</taxon>
        <taxon>Aspergillus subgen. Circumdati</taxon>
    </lineage>
</organism>
<dbReference type="OrthoDB" id="2998174at2759"/>
<evidence type="ECO:0000256" key="2">
    <source>
        <dbReference type="ARBA" id="ARBA00023239"/>
    </source>
</evidence>
<dbReference type="Gene3D" id="1.10.600.10">
    <property type="entry name" value="Farnesyl Diphosphate Synthase"/>
    <property type="match status" value="1"/>
</dbReference>
<dbReference type="InterPro" id="IPR024652">
    <property type="entry name" value="Trichodiene_synth"/>
</dbReference>
<reference evidence="3 4" key="1">
    <citation type="submission" date="2016-12" db="EMBL/GenBank/DDBJ databases">
        <title>The genomes of Aspergillus section Nigri reveals drivers in fungal speciation.</title>
        <authorList>
            <consortium name="DOE Joint Genome Institute"/>
            <person name="Vesth T.C."/>
            <person name="Nybo J."/>
            <person name="Theobald S."/>
            <person name="Brandl J."/>
            <person name="Frisvad J.C."/>
            <person name="Nielsen K.F."/>
            <person name="Lyhne E.K."/>
            <person name="Kogle M.E."/>
            <person name="Kuo A."/>
            <person name="Riley R."/>
            <person name="Clum A."/>
            <person name="Nolan M."/>
            <person name="Lipzen A."/>
            <person name="Salamov A."/>
            <person name="Henrissat B."/>
            <person name="Wiebenga A."/>
            <person name="De Vries R.P."/>
            <person name="Grigoriev I.V."/>
            <person name="Mortensen U.H."/>
            <person name="Andersen M.R."/>
            <person name="Baker S.E."/>
        </authorList>
    </citation>
    <scope>NUCLEOTIDE SEQUENCE [LARGE SCALE GENOMIC DNA]</scope>
    <source>
        <strain evidence="3 4">IBT 23096</strain>
    </source>
</reference>
<keyword evidence="4" id="KW-1185">Reference proteome</keyword>
<name>A0A2I2G6E0_9EURO</name>
<dbReference type="SUPFAM" id="SSF48576">
    <property type="entry name" value="Terpenoid synthases"/>
    <property type="match status" value="1"/>
</dbReference>
<dbReference type="STRING" id="1392250.A0A2I2G6E0"/>
<sequence length="303" mass="34705">MVSKSQYHSMVRELLSDIALKQRSDFAVDTDIEKGIIERFAAYGLTPNRMVAIARRGVECGEWFFPFLEGENKFAATLYTSMFFAIDDLSPEITEPLGSFCQNLLVGRPQKHPLLRLCFDVTLEMNRFYGRFASDMILKSMIEFLSANLVEVKLPGKITPLPSTPSFPRYFRLKSGMPEAFAFFPFPTLDDGEDNLDEFILLLPDLIDFIDAGNDILSFYKESILSDDRENCIHQYADAHCISPAESLIHHCDLLKKCVSNLRASLLKYPRWEDNLEQFIQGYLGFHIACDRYHLADFAIFDT</sequence>
<gene>
    <name evidence="3" type="ORF">P170DRAFT_465800</name>
</gene>
<dbReference type="AlphaFoldDB" id="A0A2I2G6E0"/>
<dbReference type="EMBL" id="MSFO01000005">
    <property type="protein sequence ID" value="PLB48441.1"/>
    <property type="molecule type" value="Genomic_DNA"/>
</dbReference>
<comment type="similarity">
    <text evidence="1">Belongs to the trichodiene synthase family.</text>
</comment>
<comment type="caution">
    <text evidence="3">The sequence shown here is derived from an EMBL/GenBank/DDBJ whole genome shotgun (WGS) entry which is preliminary data.</text>
</comment>